<evidence type="ECO:0000313" key="3">
    <source>
        <dbReference type="EMBL" id="KAK2631606.1"/>
    </source>
</evidence>
<proteinExistence type="predicted"/>
<gene>
    <name evidence="3" type="ORF">EUGRSUZ_L02684</name>
</gene>
<keyword evidence="4" id="KW-1185">Reference proteome</keyword>
<comment type="caution">
    <text evidence="3">The sequence shown here is derived from an EMBL/GenBank/DDBJ whole genome shotgun (WGS) entry which is preliminary data.</text>
</comment>
<evidence type="ECO:0000256" key="1">
    <source>
        <dbReference type="SAM" id="MobiDB-lite"/>
    </source>
</evidence>
<dbReference type="PANTHER" id="PTHR46162:SF65">
    <property type="entry name" value="F9D12.8 PROTEIN-RELATED"/>
    <property type="match status" value="1"/>
</dbReference>
<organism evidence="3 4">
    <name type="scientific">Eucalyptus grandis</name>
    <name type="common">Flooded gum</name>
    <dbReference type="NCBI Taxonomy" id="71139"/>
    <lineage>
        <taxon>Eukaryota</taxon>
        <taxon>Viridiplantae</taxon>
        <taxon>Streptophyta</taxon>
        <taxon>Embryophyta</taxon>
        <taxon>Tracheophyta</taxon>
        <taxon>Spermatophyta</taxon>
        <taxon>Magnoliopsida</taxon>
        <taxon>eudicotyledons</taxon>
        <taxon>Gunneridae</taxon>
        <taxon>Pentapetalae</taxon>
        <taxon>rosids</taxon>
        <taxon>malvids</taxon>
        <taxon>Myrtales</taxon>
        <taxon>Myrtaceae</taxon>
        <taxon>Myrtoideae</taxon>
        <taxon>Eucalypteae</taxon>
        <taxon>Eucalyptus</taxon>
    </lineage>
</organism>
<dbReference type="EMBL" id="MU849444">
    <property type="protein sequence ID" value="KAK2631606.1"/>
    <property type="molecule type" value="Genomic_DNA"/>
</dbReference>
<dbReference type="SMART" id="SM00061">
    <property type="entry name" value="MATH"/>
    <property type="match status" value="2"/>
</dbReference>
<feature type="region of interest" description="Disordered" evidence="1">
    <location>
        <begin position="246"/>
        <end position="267"/>
    </location>
</feature>
<dbReference type="Proteomes" id="UP000030711">
    <property type="component" value="Unassembled WGS sequence"/>
</dbReference>
<evidence type="ECO:0000259" key="2">
    <source>
        <dbReference type="PROSITE" id="PS50144"/>
    </source>
</evidence>
<protein>
    <recommendedName>
        <fullName evidence="2">MATH domain-containing protein</fullName>
    </recommendedName>
</protein>
<name>A0AAD9WHH3_EUCGR</name>
<dbReference type="InterPro" id="IPR002083">
    <property type="entry name" value="MATH/TRAF_dom"/>
</dbReference>
<evidence type="ECO:0000313" key="4">
    <source>
        <dbReference type="Proteomes" id="UP000030711"/>
    </source>
</evidence>
<dbReference type="AlphaFoldDB" id="A0AAD9WHH3"/>
<feature type="domain" description="MATH" evidence="2">
    <location>
        <begin position="19"/>
        <end position="151"/>
    </location>
</feature>
<dbReference type="Gene3D" id="2.60.210.10">
    <property type="entry name" value="Apoptosis, Tumor Necrosis Factor Receptor Associated Protein 2, Chain A"/>
    <property type="match status" value="2"/>
</dbReference>
<dbReference type="CDD" id="cd00121">
    <property type="entry name" value="MATH"/>
    <property type="match status" value="2"/>
</dbReference>
<dbReference type="PROSITE" id="PS50144">
    <property type="entry name" value="MATH"/>
    <property type="match status" value="2"/>
</dbReference>
<dbReference type="SUPFAM" id="SSF49599">
    <property type="entry name" value="TRAF domain-like"/>
    <property type="match status" value="2"/>
</dbReference>
<dbReference type="PANTHER" id="PTHR46162">
    <property type="entry name" value="TRAF-LIKE FAMILY PROTEIN"/>
    <property type="match status" value="1"/>
</dbReference>
<accession>A0AAD9WHH3</accession>
<feature type="domain" description="MATH" evidence="2">
    <location>
        <begin position="171"/>
        <end position="267"/>
    </location>
</feature>
<sequence>MPKIDEVIQITTEIREISPAHYVLKIESFSLLSKSGISMYKTKEFQVGDQKWRLILYPNGDKSMKGEDHVSLYLAVSGANPLKFGWEINATVRFFVFDQIRDEYLAKEGKNMRFHAMKSKWGMPRFMPLKTFIDPSNGYLVDDTCFFGVEVFVVKNLGQGECLTLKASPDSVSHEWQISKFSTLVYDCFSEIFTAGKLKWRLRLYPTGDTYNRHKNLSIYLCLVNSSCKKVKVTFTIRLKGKAGRTHQKTTVGNRRSKLNGDHKIFS</sequence>
<reference evidence="3 4" key="1">
    <citation type="journal article" date="2014" name="Nature">
        <title>The genome of Eucalyptus grandis.</title>
        <authorList>
            <person name="Myburg A.A."/>
            <person name="Grattapaglia D."/>
            <person name="Tuskan G.A."/>
            <person name="Hellsten U."/>
            <person name="Hayes R.D."/>
            <person name="Grimwood J."/>
            <person name="Jenkins J."/>
            <person name="Lindquist E."/>
            <person name="Tice H."/>
            <person name="Bauer D."/>
            <person name="Goodstein D.M."/>
            <person name="Dubchak I."/>
            <person name="Poliakov A."/>
            <person name="Mizrachi E."/>
            <person name="Kullan A.R."/>
            <person name="Hussey S.G."/>
            <person name="Pinard D."/>
            <person name="van der Merwe K."/>
            <person name="Singh P."/>
            <person name="van Jaarsveld I."/>
            <person name="Silva-Junior O.B."/>
            <person name="Togawa R.C."/>
            <person name="Pappas M.R."/>
            <person name="Faria D.A."/>
            <person name="Sansaloni C.P."/>
            <person name="Petroli C.D."/>
            <person name="Yang X."/>
            <person name="Ranjan P."/>
            <person name="Tschaplinski T.J."/>
            <person name="Ye C.Y."/>
            <person name="Li T."/>
            <person name="Sterck L."/>
            <person name="Vanneste K."/>
            <person name="Murat F."/>
            <person name="Soler M."/>
            <person name="Clemente H.S."/>
            <person name="Saidi N."/>
            <person name="Cassan-Wang H."/>
            <person name="Dunand C."/>
            <person name="Hefer C.A."/>
            <person name="Bornberg-Bauer E."/>
            <person name="Kersting A.R."/>
            <person name="Vining K."/>
            <person name="Amarasinghe V."/>
            <person name="Ranik M."/>
            <person name="Naithani S."/>
            <person name="Elser J."/>
            <person name="Boyd A.E."/>
            <person name="Liston A."/>
            <person name="Spatafora J.W."/>
            <person name="Dharmwardhana P."/>
            <person name="Raja R."/>
            <person name="Sullivan C."/>
            <person name="Romanel E."/>
            <person name="Alves-Ferreira M."/>
            <person name="Kulheim C."/>
            <person name="Foley W."/>
            <person name="Carocha V."/>
            <person name="Paiva J."/>
            <person name="Kudrna D."/>
            <person name="Brommonschenkel S.H."/>
            <person name="Pasquali G."/>
            <person name="Byrne M."/>
            <person name="Rigault P."/>
            <person name="Tibbits J."/>
            <person name="Spokevicius A."/>
            <person name="Jones R.C."/>
            <person name="Steane D.A."/>
            <person name="Vaillancourt R.E."/>
            <person name="Potts B.M."/>
            <person name="Joubert F."/>
            <person name="Barry K."/>
            <person name="Pappas G.J."/>
            <person name="Strauss S.H."/>
            <person name="Jaiswal P."/>
            <person name="Grima-Pettenati J."/>
            <person name="Salse J."/>
            <person name="Van de Peer Y."/>
            <person name="Rokhsar D.S."/>
            <person name="Schmutz J."/>
        </authorList>
    </citation>
    <scope>NUCLEOTIDE SEQUENCE [LARGE SCALE GENOMIC DNA]</scope>
    <source>
        <strain evidence="4">cv. BRASUZ1</strain>
        <tissue evidence="3">Leaf extractions</tissue>
    </source>
</reference>
<dbReference type="InterPro" id="IPR008974">
    <property type="entry name" value="TRAF-like"/>
</dbReference>
<dbReference type="Pfam" id="PF22486">
    <property type="entry name" value="MATH_2"/>
    <property type="match status" value="2"/>
</dbReference>